<reference evidence="3" key="2">
    <citation type="submission" date="2020-09" db="EMBL/GenBank/DDBJ databases">
        <authorList>
            <person name="Sun Q."/>
            <person name="Zhou Y."/>
        </authorList>
    </citation>
    <scope>NUCLEOTIDE SEQUENCE</scope>
    <source>
        <strain evidence="3">CGMCC 4.7403</strain>
    </source>
</reference>
<feature type="transmembrane region" description="Helical" evidence="2">
    <location>
        <begin position="6"/>
        <end position="26"/>
    </location>
</feature>
<dbReference type="Proteomes" id="UP000603227">
    <property type="component" value="Unassembled WGS sequence"/>
</dbReference>
<protein>
    <submittedName>
        <fullName evidence="3">Uncharacterized protein</fullName>
    </submittedName>
</protein>
<sequence>METAVTVAVIIFVIIVGMFLIHRLNAQHDERIGAFRYSDVLPGIGRRTRTRKSSRATAPKGPPADATRRERQDGSR</sequence>
<keyword evidence="2" id="KW-1133">Transmembrane helix</keyword>
<evidence type="ECO:0000256" key="2">
    <source>
        <dbReference type="SAM" id="Phobius"/>
    </source>
</evidence>
<comment type="caution">
    <text evidence="3">The sequence shown here is derived from an EMBL/GenBank/DDBJ whole genome shotgun (WGS) entry which is preliminary data.</text>
</comment>
<organism evidence="3 4">
    <name type="scientific">Streptomyces capitiformicae</name>
    <dbReference type="NCBI Taxonomy" id="2014920"/>
    <lineage>
        <taxon>Bacteria</taxon>
        <taxon>Bacillati</taxon>
        <taxon>Actinomycetota</taxon>
        <taxon>Actinomycetes</taxon>
        <taxon>Kitasatosporales</taxon>
        <taxon>Streptomycetaceae</taxon>
        <taxon>Streptomyces</taxon>
    </lineage>
</organism>
<evidence type="ECO:0000313" key="4">
    <source>
        <dbReference type="Proteomes" id="UP000603227"/>
    </source>
</evidence>
<evidence type="ECO:0000256" key="1">
    <source>
        <dbReference type="SAM" id="MobiDB-lite"/>
    </source>
</evidence>
<accession>A0A919GGD8</accession>
<name>A0A919GGD8_9ACTN</name>
<evidence type="ECO:0000313" key="3">
    <source>
        <dbReference type="EMBL" id="GHH84532.1"/>
    </source>
</evidence>
<feature type="region of interest" description="Disordered" evidence="1">
    <location>
        <begin position="46"/>
        <end position="76"/>
    </location>
</feature>
<dbReference type="AlphaFoldDB" id="A0A919GGD8"/>
<keyword evidence="2" id="KW-0472">Membrane</keyword>
<dbReference type="EMBL" id="BNAT01000003">
    <property type="protein sequence ID" value="GHH84532.1"/>
    <property type="molecule type" value="Genomic_DNA"/>
</dbReference>
<gene>
    <name evidence="3" type="ORF">GCM10017771_14060</name>
</gene>
<reference evidence="3" key="1">
    <citation type="journal article" date="2014" name="Int. J. Syst. Evol. Microbiol.">
        <title>Complete genome sequence of Corynebacterium casei LMG S-19264T (=DSM 44701T), isolated from a smear-ripened cheese.</title>
        <authorList>
            <consortium name="US DOE Joint Genome Institute (JGI-PGF)"/>
            <person name="Walter F."/>
            <person name="Albersmeier A."/>
            <person name="Kalinowski J."/>
            <person name="Ruckert C."/>
        </authorList>
    </citation>
    <scope>NUCLEOTIDE SEQUENCE</scope>
    <source>
        <strain evidence="3">CGMCC 4.7403</strain>
    </source>
</reference>
<keyword evidence="4" id="KW-1185">Reference proteome</keyword>
<dbReference type="RefSeq" id="WP_189781494.1">
    <property type="nucleotide sequence ID" value="NZ_BNAT01000003.1"/>
</dbReference>
<feature type="compositionally biased region" description="Basic and acidic residues" evidence="1">
    <location>
        <begin position="66"/>
        <end position="76"/>
    </location>
</feature>
<proteinExistence type="predicted"/>
<keyword evidence="2" id="KW-0812">Transmembrane</keyword>